<keyword evidence="7 12" id="KW-1133">Transmembrane helix</keyword>
<proteinExistence type="inferred from homology"/>
<keyword evidence="9" id="KW-0520">NAD</keyword>
<keyword evidence="5 12" id="KW-0812">Transmembrane</keyword>
<sequence>MSGSHQVVIVGAGFSGITASRVLARAGINVLLIDRNSYHTFIPLLYQVATGLLQPQQVIYPVGRVLKNYPQARFLQAEVNDIDFERQIAYTNAGEIDYDFLILATGSQPQFSEVPGASEHSKPVVSLSDAVKLRQHLLTCIEQAKQELIPEQLQSLLTFVIVGGGPTGVEIAGGLSELLQTLLADYPKLRQQSEVILLQSRDRLLVNFPEILSTYTARHLHRKGVKLQFSTRRRVKRVTPEVVELEDGTTISTVTTIWTAGVEANPVTDTTDIPTARKGKIVVQSTLQIPNYANVYAIGDVAYVKLRDEVLAGVAPEALQQGEAAAHNILKQIRGESPQPFQYIDKGKAAIIGRNAGVVSKDELQLKGISGWLMWLGIHLYYLPGGRNRLNVAYSWICDCLLHSRFVKPITPPYPEFKSFPSASKPILTVSRGSKPMKYIPLIGRSFLSTIFLYSAISKIFSFAATQQMIADRGLPFPALMLLGNIIFQLVGGISLILGYKTRIGACLLIAFLIPTTLVFHNFLADPTETTAFLKNLGLIGALLMVSYFGAGPVSLDTGNHFDQV</sequence>
<dbReference type="InterPro" id="IPR045024">
    <property type="entry name" value="NDH-2"/>
</dbReference>
<comment type="caution">
    <text evidence="14">The sequence shown here is derived from an EMBL/GenBank/DDBJ whole genome shotgun (WGS) entry which is preliminary data.</text>
</comment>
<evidence type="ECO:0000256" key="4">
    <source>
        <dbReference type="ARBA" id="ARBA00022630"/>
    </source>
</evidence>
<evidence type="ECO:0000313" key="15">
    <source>
        <dbReference type="Proteomes" id="UP001301728"/>
    </source>
</evidence>
<dbReference type="InterPro" id="IPR032808">
    <property type="entry name" value="DoxX"/>
</dbReference>
<name>A0ABU5TU42_9CYAN</name>
<protein>
    <recommendedName>
        <fullName evidence="3">NADH:ubiquinone reductase (non-electrogenic)</fullName>
        <ecNumber evidence="3">1.6.5.9</ecNumber>
    </recommendedName>
</protein>
<keyword evidence="6" id="KW-0274">FAD</keyword>
<accession>A0ABU5TU42</accession>
<dbReference type="PANTHER" id="PTHR43706:SF47">
    <property type="entry name" value="EXTERNAL NADH-UBIQUINONE OXIDOREDUCTASE 1, MITOCHONDRIAL-RELATED"/>
    <property type="match status" value="1"/>
</dbReference>
<evidence type="ECO:0000256" key="11">
    <source>
        <dbReference type="ARBA" id="ARBA00047599"/>
    </source>
</evidence>
<feature type="transmembrane region" description="Helical" evidence="12">
    <location>
        <begin position="477"/>
        <end position="499"/>
    </location>
</feature>
<feature type="transmembrane region" description="Helical" evidence="12">
    <location>
        <begin position="442"/>
        <end position="465"/>
    </location>
</feature>
<evidence type="ECO:0000256" key="9">
    <source>
        <dbReference type="ARBA" id="ARBA00023027"/>
    </source>
</evidence>
<dbReference type="SUPFAM" id="SSF51905">
    <property type="entry name" value="FAD/NAD(P)-binding domain"/>
    <property type="match status" value="1"/>
</dbReference>
<keyword evidence="15" id="KW-1185">Reference proteome</keyword>
<comment type="similarity">
    <text evidence="2">Belongs to the NADH dehydrogenase family.</text>
</comment>
<feature type="transmembrane region" description="Helical" evidence="12">
    <location>
        <begin position="537"/>
        <end position="556"/>
    </location>
</feature>
<organism evidence="14 15">
    <name type="scientific">Limnoraphis robusta CCNP1315</name>
    <dbReference type="NCBI Taxonomy" id="3110306"/>
    <lineage>
        <taxon>Bacteria</taxon>
        <taxon>Bacillati</taxon>
        <taxon>Cyanobacteriota</taxon>
        <taxon>Cyanophyceae</taxon>
        <taxon>Oscillatoriophycideae</taxon>
        <taxon>Oscillatoriales</taxon>
        <taxon>Sirenicapillariaceae</taxon>
        <taxon>Limnoraphis</taxon>
    </lineage>
</organism>
<dbReference type="Gene3D" id="3.50.50.100">
    <property type="match status" value="1"/>
</dbReference>
<dbReference type="RefSeq" id="WP_323271950.1">
    <property type="nucleotide sequence ID" value="NZ_JAYGHT010000007.1"/>
</dbReference>
<evidence type="ECO:0000313" key="14">
    <source>
        <dbReference type="EMBL" id="MEA5518151.1"/>
    </source>
</evidence>
<dbReference type="Proteomes" id="UP001301728">
    <property type="component" value="Unassembled WGS sequence"/>
</dbReference>
<feature type="domain" description="FAD/NAD(P)-binding" evidence="13">
    <location>
        <begin position="6"/>
        <end position="322"/>
    </location>
</feature>
<reference evidence="14 15" key="1">
    <citation type="submission" date="2023-12" db="EMBL/GenBank/DDBJ databases">
        <title>Baltic Sea Cyanobacteria.</title>
        <authorList>
            <person name="Delbaje E."/>
            <person name="Fewer D.P."/>
            <person name="Shishido T.K."/>
        </authorList>
    </citation>
    <scope>NUCLEOTIDE SEQUENCE [LARGE SCALE GENOMIC DNA]</scope>
    <source>
        <strain evidence="14 15">CCNP 1315</strain>
    </source>
</reference>
<evidence type="ECO:0000256" key="12">
    <source>
        <dbReference type="SAM" id="Phobius"/>
    </source>
</evidence>
<dbReference type="InterPro" id="IPR023753">
    <property type="entry name" value="FAD/NAD-binding_dom"/>
</dbReference>
<evidence type="ECO:0000256" key="1">
    <source>
        <dbReference type="ARBA" id="ARBA00004141"/>
    </source>
</evidence>
<dbReference type="EMBL" id="JAYGHT010000007">
    <property type="protein sequence ID" value="MEA5518151.1"/>
    <property type="molecule type" value="Genomic_DNA"/>
</dbReference>
<evidence type="ECO:0000256" key="2">
    <source>
        <dbReference type="ARBA" id="ARBA00005272"/>
    </source>
</evidence>
<evidence type="ECO:0000256" key="5">
    <source>
        <dbReference type="ARBA" id="ARBA00022692"/>
    </source>
</evidence>
<keyword evidence="8" id="KW-0560">Oxidoreductase</keyword>
<dbReference type="Pfam" id="PF07992">
    <property type="entry name" value="Pyr_redox_2"/>
    <property type="match status" value="1"/>
</dbReference>
<evidence type="ECO:0000256" key="3">
    <source>
        <dbReference type="ARBA" id="ARBA00012637"/>
    </source>
</evidence>
<dbReference type="EC" id="1.6.5.9" evidence="3"/>
<evidence type="ECO:0000259" key="13">
    <source>
        <dbReference type="Pfam" id="PF07992"/>
    </source>
</evidence>
<dbReference type="PANTHER" id="PTHR43706">
    <property type="entry name" value="NADH DEHYDROGENASE"/>
    <property type="match status" value="1"/>
</dbReference>
<dbReference type="Pfam" id="PF07681">
    <property type="entry name" value="DoxX"/>
    <property type="match status" value="1"/>
</dbReference>
<dbReference type="InterPro" id="IPR036188">
    <property type="entry name" value="FAD/NAD-bd_sf"/>
</dbReference>
<keyword evidence="10 12" id="KW-0472">Membrane</keyword>
<keyword evidence="4" id="KW-0285">Flavoprotein</keyword>
<gene>
    <name evidence="14" type="ORF">VB854_04215</name>
</gene>
<dbReference type="PRINTS" id="PR00411">
    <property type="entry name" value="PNDRDTASEI"/>
</dbReference>
<evidence type="ECO:0000256" key="6">
    <source>
        <dbReference type="ARBA" id="ARBA00022827"/>
    </source>
</evidence>
<evidence type="ECO:0000256" key="7">
    <source>
        <dbReference type="ARBA" id="ARBA00022989"/>
    </source>
</evidence>
<evidence type="ECO:0000256" key="10">
    <source>
        <dbReference type="ARBA" id="ARBA00023136"/>
    </source>
</evidence>
<feature type="transmembrane region" description="Helical" evidence="12">
    <location>
        <begin position="506"/>
        <end position="525"/>
    </location>
</feature>
<dbReference type="PRINTS" id="PR00368">
    <property type="entry name" value="FADPNR"/>
</dbReference>
<comment type="catalytic activity">
    <reaction evidence="11">
        <text>a quinone + NADH + H(+) = a quinol + NAD(+)</text>
        <dbReference type="Rhea" id="RHEA:46160"/>
        <dbReference type="ChEBI" id="CHEBI:15378"/>
        <dbReference type="ChEBI" id="CHEBI:24646"/>
        <dbReference type="ChEBI" id="CHEBI:57540"/>
        <dbReference type="ChEBI" id="CHEBI:57945"/>
        <dbReference type="ChEBI" id="CHEBI:132124"/>
        <dbReference type="EC" id="1.6.5.9"/>
    </reaction>
</comment>
<comment type="subcellular location">
    <subcellularLocation>
        <location evidence="1">Membrane</location>
        <topology evidence="1">Multi-pass membrane protein</topology>
    </subcellularLocation>
</comment>
<evidence type="ECO:0000256" key="8">
    <source>
        <dbReference type="ARBA" id="ARBA00023002"/>
    </source>
</evidence>